<keyword evidence="3" id="KW-1185">Reference proteome</keyword>
<gene>
    <name evidence="2" type="ORF">C9I98_11050</name>
</gene>
<keyword evidence="1" id="KW-0175">Coiled coil</keyword>
<comment type="caution">
    <text evidence="2">The sequence shown here is derived from an EMBL/GenBank/DDBJ whole genome shotgun (WGS) entry which is preliminary data.</text>
</comment>
<proteinExistence type="predicted"/>
<feature type="coiled-coil region" evidence="1">
    <location>
        <begin position="172"/>
        <end position="227"/>
    </location>
</feature>
<name>A0A2T3NUN0_9GAMM</name>
<sequence>MEYDFRNHPFVQFAQVDQYQEWVKQFQSAMLAGKAVEGMAINQAKQALDQSYERTLAMLENLDKQHFPEKEQSERLCFPFDVMDKFLRDTAEHWSIMTGQPSSKANEQHNEQEKQIEALKVAELALKKEINALASQLADEEKARIDASAQAEKSHKAKLAAQRQTRKVKGELELATNLSQQLEQQVSQYKLDLTNSQTENAALNDANQQLSKKLVELEQQLVIASKAEKQGQQEGA</sequence>
<evidence type="ECO:0000313" key="3">
    <source>
        <dbReference type="Proteomes" id="UP000241771"/>
    </source>
</evidence>
<evidence type="ECO:0000256" key="1">
    <source>
        <dbReference type="SAM" id="Coils"/>
    </source>
</evidence>
<dbReference type="AlphaFoldDB" id="A0A2T3NUN0"/>
<evidence type="ECO:0000313" key="2">
    <source>
        <dbReference type="EMBL" id="PSW19983.1"/>
    </source>
</evidence>
<dbReference type="Proteomes" id="UP000241771">
    <property type="component" value="Unassembled WGS sequence"/>
</dbReference>
<feature type="coiled-coil region" evidence="1">
    <location>
        <begin position="102"/>
        <end position="143"/>
    </location>
</feature>
<dbReference type="RefSeq" id="WP_036818872.1">
    <property type="nucleotide sequence ID" value="NZ_PYMA01000005.1"/>
</dbReference>
<accession>A0A2T3NUN0</accession>
<dbReference type="OrthoDB" id="5817445at2"/>
<dbReference type="EMBL" id="PYMA01000005">
    <property type="protein sequence ID" value="PSW19983.1"/>
    <property type="molecule type" value="Genomic_DNA"/>
</dbReference>
<reference evidence="2 3" key="1">
    <citation type="submission" date="2018-01" db="EMBL/GenBank/DDBJ databases">
        <title>Whole genome sequencing of Histamine producing bacteria.</title>
        <authorList>
            <person name="Butler K."/>
        </authorList>
    </citation>
    <scope>NUCLEOTIDE SEQUENCE [LARGE SCALE GENOMIC DNA]</scope>
    <source>
        <strain evidence="2 3">DSM 100436</strain>
    </source>
</reference>
<protein>
    <submittedName>
        <fullName evidence="2">Uncharacterized protein</fullName>
    </submittedName>
</protein>
<organism evidence="2 3">
    <name type="scientific">Photobacterium sanctipauli</name>
    <dbReference type="NCBI Taxonomy" id="1342794"/>
    <lineage>
        <taxon>Bacteria</taxon>
        <taxon>Pseudomonadati</taxon>
        <taxon>Pseudomonadota</taxon>
        <taxon>Gammaproteobacteria</taxon>
        <taxon>Vibrionales</taxon>
        <taxon>Vibrionaceae</taxon>
        <taxon>Photobacterium</taxon>
    </lineage>
</organism>